<sequence length="76" mass="8911">MSFSAGANERRWILLVVMSVVWHRCCEDGATFGEEAADLFLKSDYYFEGYWMEIVGRLDNNMTERYEAMERMLATP</sequence>
<dbReference type="EMBL" id="JAAALK010000283">
    <property type="protein sequence ID" value="KAG8076711.1"/>
    <property type="molecule type" value="Genomic_DNA"/>
</dbReference>
<keyword evidence="3" id="KW-1185">Reference proteome</keyword>
<keyword evidence="1" id="KW-0732">Signal</keyword>
<dbReference type="AlphaFoldDB" id="A0A8J5VXE8"/>
<dbReference type="Proteomes" id="UP000729402">
    <property type="component" value="Unassembled WGS sequence"/>
</dbReference>
<gene>
    <name evidence="2" type="ORF">GUJ93_ZPchr0006g42673</name>
</gene>
<organism evidence="2 3">
    <name type="scientific">Zizania palustris</name>
    <name type="common">Northern wild rice</name>
    <dbReference type="NCBI Taxonomy" id="103762"/>
    <lineage>
        <taxon>Eukaryota</taxon>
        <taxon>Viridiplantae</taxon>
        <taxon>Streptophyta</taxon>
        <taxon>Embryophyta</taxon>
        <taxon>Tracheophyta</taxon>
        <taxon>Spermatophyta</taxon>
        <taxon>Magnoliopsida</taxon>
        <taxon>Liliopsida</taxon>
        <taxon>Poales</taxon>
        <taxon>Poaceae</taxon>
        <taxon>BOP clade</taxon>
        <taxon>Oryzoideae</taxon>
        <taxon>Oryzeae</taxon>
        <taxon>Zizaniinae</taxon>
        <taxon>Zizania</taxon>
    </lineage>
</organism>
<protein>
    <submittedName>
        <fullName evidence="2">Uncharacterized protein</fullName>
    </submittedName>
</protein>
<feature type="signal peptide" evidence="1">
    <location>
        <begin position="1"/>
        <end position="27"/>
    </location>
</feature>
<reference evidence="2" key="2">
    <citation type="submission" date="2021-02" db="EMBL/GenBank/DDBJ databases">
        <authorList>
            <person name="Kimball J.A."/>
            <person name="Haas M.W."/>
            <person name="Macchietto M."/>
            <person name="Kono T."/>
            <person name="Duquette J."/>
            <person name="Shao M."/>
        </authorList>
    </citation>
    <scope>NUCLEOTIDE SEQUENCE</scope>
    <source>
        <tissue evidence="2">Fresh leaf tissue</tissue>
    </source>
</reference>
<evidence type="ECO:0000313" key="2">
    <source>
        <dbReference type="EMBL" id="KAG8076711.1"/>
    </source>
</evidence>
<comment type="caution">
    <text evidence="2">The sequence shown here is derived from an EMBL/GenBank/DDBJ whole genome shotgun (WGS) entry which is preliminary data.</text>
</comment>
<accession>A0A8J5VXE8</accession>
<feature type="chain" id="PRO_5035204850" evidence="1">
    <location>
        <begin position="28"/>
        <end position="76"/>
    </location>
</feature>
<evidence type="ECO:0000256" key="1">
    <source>
        <dbReference type="SAM" id="SignalP"/>
    </source>
</evidence>
<evidence type="ECO:0000313" key="3">
    <source>
        <dbReference type="Proteomes" id="UP000729402"/>
    </source>
</evidence>
<proteinExistence type="predicted"/>
<name>A0A8J5VXE8_ZIZPA</name>
<reference evidence="2" key="1">
    <citation type="journal article" date="2021" name="bioRxiv">
        <title>Whole Genome Assembly and Annotation of Northern Wild Rice, Zizania palustris L., Supports a Whole Genome Duplication in the Zizania Genus.</title>
        <authorList>
            <person name="Haas M."/>
            <person name="Kono T."/>
            <person name="Macchietto M."/>
            <person name="Millas R."/>
            <person name="McGilp L."/>
            <person name="Shao M."/>
            <person name="Duquette J."/>
            <person name="Hirsch C.N."/>
            <person name="Kimball J."/>
        </authorList>
    </citation>
    <scope>NUCLEOTIDE SEQUENCE</scope>
    <source>
        <tissue evidence="2">Fresh leaf tissue</tissue>
    </source>
</reference>